<evidence type="ECO:0000256" key="7">
    <source>
        <dbReference type="ARBA" id="ARBA00023012"/>
    </source>
</evidence>
<comment type="catalytic activity">
    <reaction evidence="1">
        <text>ATP + protein L-histidine = ADP + protein N-phospho-L-histidine.</text>
        <dbReference type="EC" id="2.7.13.3"/>
    </reaction>
</comment>
<dbReference type="Gene3D" id="1.10.287.130">
    <property type="match status" value="1"/>
</dbReference>
<sequence>MGFERRLAAGFAPPAIGLALAVTLLGWLMQRSGFYADKLLVALLALSMLWLLWMRTRRTNQLIARFVAALEHGDLTQGFRSRDRGAGLDELGAAFDGALQRLRAERLASADETRFAAVLADEAPTPMLAISGEGVVHLANKAARRLFRESDGRAAAHFARYGAEFADALRAAAPGTRRVCRLLWNGLWQRAVLAVAVADRQGQPWRILSVQIIQGELDAAEMATQTDLVRVLTHEIMNSLTPVTSLAASAARLLARDDDPEARGDARRAVEALARRAGGIAHFVESYRSFSERPSARIARFAALPWLDELVRSFRATPQAAGVALACALEPEGLMIAADADLLGQVVLNLLKNAGQAVSGMARPEVALALTGEETGRVRLSVSDNGPGVPAGLEEEIFLPFFTTKADGTGVGLSFARQVVLLHQGRIGLAPPLLGGATIQLIV</sequence>
<gene>
    <name evidence="10" type="ORF">LHA26_17900</name>
</gene>
<evidence type="ECO:0000313" key="11">
    <source>
        <dbReference type="Proteomes" id="UP001056937"/>
    </source>
</evidence>
<keyword evidence="7" id="KW-0902">Two-component regulatory system</keyword>
<keyword evidence="3" id="KW-0808">Transferase</keyword>
<dbReference type="Proteomes" id="UP001056937">
    <property type="component" value="Chromosome 2"/>
</dbReference>
<keyword evidence="8" id="KW-0812">Transmembrane</keyword>
<dbReference type="PRINTS" id="PR00344">
    <property type="entry name" value="BCTRLSENSOR"/>
</dbReference>
<evidence type="ECO:0000256" key="3">
    <source>
        <dbReference type="ARBA" id="ARBA00022679"/>
    </source>
</evidence>
<accession>A0ABY4XDI0</accession>
<dbReference type="InterPro" id="IPR004358">
    <property type="entry name" value="Sig_transdc_His_kin-like_C"/>
</dbReference>
<dbReference type="InterPro" id="IPR003594">
    <property type="entry name" value="HATPase_dom"/>
</dbReference>
<proteinExistence type="predicted"/>
<keyword evidence="11" id="KW-1185">Reference proteome</keyword>
<evidence type="ECO:0000313" key="10">
    <source>
        <dbReference type="EMBL" id="USI75040.1"/>
    </source>
</evidence>
<dbReference type="InterPro" id="IPR036890">
    <property type="entry name" value="HATPase_C_sf"/>
</dbReference>
<dbReference type="PANTHER" id="PTHR43065:SF46">
    <property type="entry name" value="C4-DICARBOXYLATE TRANSPORT SENSOR PROTEIN DCTB"/>
    <property type="match status" value="1"/>
</dbReference>
<dbReference type="EMBL" id="CP084931">
    <property type="protein sequence ID" value="USI75040.1"/>
    <property type="molecule type" value="Genomic_DNA"/>
</dbReference>
<keyword evidence="6" id="KW-0067">ATP-binding</keyword>
<dbReference type="InterPro" id="IPR005467">
    <property type="entry name" value="His_kinase_dom"/>
</dbReference>
<evidence type="ECO:0000256" key="6">
    <source>
        <dbReference type="ARBA" id="ARBA00022840"/>
    </source>
</evidence>
<evidence type="ECO:0000256" key="5">
    <source>
        <dbReference type="ARBA" id="ARBA00022777"/>
    </source>
</evidence>
<dbReference type="Pfam" id="PF02518">
    <property type="entry name" value="HATPase_c"/>
    <property type="match status" value="1"/>
</dbReference>
<feature type="transmembrane region" description="Helical" evidence="8">
    <location>
        <begin position="35"/>
        <end position="53"/>
    </location>
</feature>
<dbReference type="PROSITE" id="PS50109">
    <property type="entry name" value="HIS_KIN"/>
    <property type="match status" value="1"/>
</dbReference>
<evidence type="ECO:0000256" key="8">
    <source>
        <dbReference type="SAM" id="Phobius"/>
    </source>
</evidence>
<dbReference type="RefSeq" id="WP_252168854.1">
    <property type="nucleotide sequence ID" value="NZ_CP084931.1"/>
</dbReference>
<keyword evidence="5 10" id="KW-0418">Kinase</keyword>
<feature type="domain" description="Histidine kinase" evidence="9">
    <location>
        <begin position="231"/>
        <end position="443"/>
    </location>
</feature>
<dbReference type="SUPFAM" id="SSF55874">
    <property type="entry name" value="ATPase domain of HSP90 chaperone/DNA topoisomerase II/histidine kinase"/>
    <property type="match status" value="1"/>
</dbReference>
<keyword evidence="4" id="KW-0547">Nucleotide-binding</keyword>
<feature type="transmembrane region" description="Helical" evidence="8">
    <location>
        <begin position="7"/>
        <end position="29"/>
    </location>
</feature>
<reference evidence="10" key="1">
    <citation type="journal article" date="2022" name="Toxins">
        <title>Genomic Analysis of Sphingopyxis sp. USTB-05 for Biodegrading Cyanobacterial Hepatotoxins.</title>
        <authorList>
            <person name="Liu C."/>
            <person name="Xu Q."/>
            <person name="Zhao Z."/>
            <person name="Zhang H."/>
            <person name="Liu X."/>
            <person name="Yin C."/>
            <person name="Liu Y."/>
            <person name="Yan H."/>
        </authorList>
    </citation>
    <scope>NUCLEOTIDE SEQUENCE</scope>
    <source>
        <strain evidence="10">NBD5</strain>
    </source>
</reference>
<name>A0ABY4XDI0_9SPHN</name>
<dbReference type="SMART" id="SM00387">
    <property type="entry name" value="HATPase_c"/>
    <property type="match status" value="1"/>
</dbReference>
<protein>
    <recommendedName>
        <fullName evidence="2">histidine kinase</fullName>
        <ecNumber evidence="2">2.7.13.3</ecNumber>
    </recommendedName>
</protein>
<evidence type="ECO:0000256" key="1">
    <source>
        <dbReference type="ARBA" id="ARBA00000085"/>
    </source>
</evidence>
<dbReference type="EC" id="2.7.13.3" evidence="2"/>
<evidence type="ECO:0000259" key="9">
    <source>
        <dbReference type="PROSITE" id="PS50109"/>
    </source>
</evidence>
<organism evidence="10 11">
    <name type="scientific">Sphingomonas morindae</name>
    <dbReference type="NCBI Taxonomy" id="1541170"/>
    <lineage>
        <taxon>Bacteria</taxon>
        <taxon>Pseudomonadati</taxon>
        <taxon>Pseudomonadota</taxon>
        <taxon>Alphaproteobacteria</taxon>
        <taxon>Sphingomonadales</taxon>
        <taxon>Sphingomonadaceae</taxon>
        <taxon>Sphingomonas</taxon>
    </lineage>
</organism>
<dbReference type="PANTHER" id="PTHR43065">
    <property type="entry name" value="SENSOR HISTIDINE KINASE"/>
    <property type="match status" value="1"/>
</dbReference>
<dbReference type="GO" id="GO:0016301">
    <property type="term" value="F:kinase activity"/>
    <property type="evidence" value="ECO:0007669"/>
    <property type="project" value="UniProtKB-KW"/>
</dbReference>
<keyword evidence="8" id="KW-0472">Membrane</keyword>
<evidence type="ECO:0000256" key="4">
    <source>
        <dbReference type="ARBA" id="ARBA00022741"/>
    </source>
</evidence>
<keyword evidence="8" id="KW-1133">Transmembrane helix</keyword>
<evidence type="ECO:0000256" key="2">
    <source>
        <dbReference type="ARBA" id="ARBA00012438"/>
    </source>
</evidence>
<dbReference type="Gene3D" id="3.30.565.10">
    <property type="entry name" value="Histidine kinase-like ATPase, C-terminal domain"/>
    <property type="match status" value="1"/>
</dbReference>